<name>A0A081BBZ2_9HYPH</name>
<dbReference type="SUPFAM" id="SSF53850">
    <property type="entry name" value="Periplasmic binding protein-like II"/>
    <property type="match status" value="1"/>
</dbReference>
<dbReference type="Proteomes" id="UP000028702">
    <property type="component" value="Unassembled WGS sequence"/>
</dbReference>
<dbReference type="PANTHER" id="PTHR35936:SF19">
    <property type="entry name" value="AMINO-ACID-BINDING PROTEIN YXEM-RELATED"/>
    <property type="match status" value="1"/>
</dbReference>
<dbReference type="STRING" id="1333998.M2A_2059"/>
<proteinExistence type="predicted"/>
<dbReference type="EMBL" id="BBIO01000010">
    <property type="protein sequence ID" value="GAK45560.1"/>
    <property type="molecule type" value="Genomic_DNA"/>
</dbReference>
<dbReference type="eggNOG" id="COG0834">
    <property type="taxonomic scope" value="Bacteria"/>
</dbReference>
<dbReference type="Pfam" id="PF00497">
    <property type="entry name" value="SBP_bac_3"/>
    <property type="match status" value="1"/>
</dbReference>
<evidence type="ECO:0000256" key="1">
    <source>
        <dbReference type="ARBA" id="ARBA00022729"/>
    </source>
</evidence>
<accession>A0A081BBZ2</accession>
<evidence type="ECO:0000259" key="3">
    <source>
        <dbReference type="SMART" id="SM00062"/>
    </source>
</evidence>
<protein>
    <submittedName>
        <fullName evidence="4">Extracellular solute-binding protein</fullName>
    </submittedName>
</protein>
<feature type="domain" description="Solute-binding protein family 3/N-terminal" evidence="3">
    <location>
        <begin position="84"/>
        <end position="313"/>
    </location>
</feature>
<dbReference type="Gene3D" id="3.40.190.10">
    <property type="entry name" value="Periplasmic binding protein-like II"/>
    <property type="match status" value="2"/>
</dbReference>
<dbReference type="SMART" id="SM00062">
    <property type="entry name" value="PBPb"/>
    <property type="match status" value="1"/>
</dbReference>
<organism evidence="4 5">
    <name type="scientific">Tepidicaulis marinus</name>
    <dbReference type="NCBI Taxonomy" id="1333998"/>
    <lineage>
        <taxon>Bacteria</taxon>
        <taxon>Pseudomonadati</taxon>
        <taxon>Pseudomonadota</taxon>
        <taxon>Alphaproteobacteria</taxon>
        <taxon>Hyphomicrobiales</taxon>
        <taxon>Parvibaculaceae</taxon>
        <taxon>Tepidicaulis</taxon>
    </lineage>
</organism>
<dbReference type="AlphaFoldDB" id="A0A081BBZ2"/>
<gene>
    <name evidence="4" type="ORF">M2A_2059</name>
</gene>
<evidence type="ECO:0000313" key="4">
    <source>
        <dbReference type="EMBL" id="GAK45560.1"/>
    </source>
</evidence>
<dbReference type="InterPro" id="IPR001638">
    <property type="entry name" value="Solute-binding_3/MltF_N"/>
</dbReference>
<sequence>MRVLLTINILALLVVAAAAAIVSEGKPLKDITGWSLVRAERLAELEALEAAHLAGQGSEKDAALPAPRPHDAGSGGAGTALAKKLTIATEGAFPPFNFTGEDGAPKGMEIELVRALCGQLALDCTFVTAPWGELLPGLRAGKYDLIAASLRIPHEAEKGVIYSAPYYATPGRFAARRSALPEAEREAGTLPPLRDKKVLVEEGSLHEAFLKARFPLARAEGVPSFAQAWAGLTRGEADYIFADARALEGQLSKAACCEPMGPLYSNKDYFGAGIGFAMPARHRALAVKIDEHLQKMRASGALEALARAHNAPVFF</sequence>
<dbReference type="PANTHER" id="PTHR35936">
    <property type="entry name" value="MEMBRANE-BOUND LYTIC MUREIN TRANSGLYCOSYLASE F"/>
    <property type="match status" value="1"/>
</dbReference>
<dbReference type="RefSeq" id="WP_052379391.1">
    <property type="nucleotide sequence ID" value="NZ_BBIO01000010.1"/>
</dbReference>
<evidence type="ECO:0000256" key="2">
    <source>
        <dbReference type="SAM" id="MobiDB-lite"/>
    </source>
</evidence>
<comment type="caution">
    <text evidence="4">The sequence shown here is derived from an EMBL/GenBank/DDBJ whole genome shotgun (WGS) entry which is preliminary data.</text>
</comment>
<keyword evidence="5" id="KW-1185">Reference proteome</keyword>
<keyword evidence="1" id="KW-0732">Signal</keyword>
<evidence type="ECO:0000313" key="5">
    <source>
        <dbReference type="Proteomes" id="UP000028702"/>
    </source>
</evidence>
<feature type="region of interest" description="Disordered" evidence="2">
    <location>
        <begin position="58"/>
        <end position="78"/>
    </location>
</feature>
<reference evidence="4 5" key="1">
    <citation type="submission" date="2014-07" db="EMBL/GenBank/DDBJ databases">
        <title>Tepidicaulis marinum gen. nov., sp. nov., a novel marine bacterium denitrifying nitrate to nitrous oxide strictly under microaerobic conditions.</title>
        <authorList>
            <person name="Takeuchi M."/>
            <person name="Yamagishi T."/>
            <person name="Kamagata Y."/>
            <person name="Oshima K."/>
            <person name="Hattori M."/>
            <person name="Katayama T."/>
            <person name="Hanada S."/>
            <person name="Tamaki H."/>
            <person name="Marumo K."/>
            <person name="Maeda H."/>
            <person name="Nedachi M."/>
            <person name="Iwasaki W."/>
            <person name="Suwa Y."/>
            <person name="Sakata S."/>
        </authorList>
    </citation>
    <scope>NUCLEOTIDE SEQUENCE [LARGE SCALE GENOMIC DNA]</scope>
    <source>
        <strain evidence="4 5">MA2</strain>
    </source>
</reference>